<organism evidence="1 2">
    <name type="scientific">Trichoderma longibrachiatum ATCC 18648</name>
    <dbReference type="NCBI Taxonomy" id="983965"/>
    <lineage>
        <taxon>Eukaryota</taxon>
        <taxon>Fungi</taxon>
        <taxon>Dikarya</taxon>
        <taxon>Ascomycota</taxon>
        <taxon>Pezizomycotina</taxon>
        <taxon>Sordariomycetes</taxon>
        <taxon>Hypocreomycetidae</taxon>
        <taxon>Hypocreales</taxon>
        <taxon>Hypocreaceae</taxon>
        <taxon>Trichoderma</taxon>
    </lineage>
</organism>
<gene>
    <name evidence="1" type="ORF">M440DRAFT_1403187</name>
</gene>
<protein>
    <submittedName>
        <fullName evidence="1">Uncharacterized protein</fullName>
    </submittedName>
</protein>
<keyword evidence="2" id="KW-1185">Reference proteome</keyword>
<proteinExistence type="predicted"/>
<sequence>MHRFPFLLGVPAVLGDSGGEITQCVRVVGWTVRHELRDETDGKRSRLHNKLRDGTLMSGLDGTILMTQGPCFGPFTAVPRDFEKQVIASAQLSIHQ</sequence>
<reference evidence="1 2" key="1">
    <citation type="submission" date="2016-07" db="EMBL/GenBank/DDBJ databases">
        <title>Multiple horizontal gene transfer events from other fungi enriched the ability of initially mycotrophic Trichoderma (Ascomycota) to feed on dead plant biomass.</title>
        <authorList>
            <consortium name="DOE Joint Genome Institute"/>
            <person name="Aerts A."/>
            <person name="Atanasova L."/>
            <person name="Chenthamara K."/>
            <person name="Zhang J."/>
            <person name="Grujic M."/>
            <person name="Henrissat B."/>
            <person name="Kuo A."/>
            <person name="Salamov A."/>
            <person name="Lipzen A."/>
            <person name="Labutti K."/>
            <person name="Barry K."/>
            <person name="Miao Y."/>
            <person name="Rahimi M.J."/>
            <person name="Shen Q."/>
            <person name="Grigoriev I.V."/>
            <person name="Kubicek C.P."/>
            <person name="Druzhinina I.S."/>
        </authorList>
    </citation>
    <scope>NUCLEOTIDE SEQUENCE [LARGE SCALE GENOMIC DNA]</scope>
    <source>
        <strain evidence="1 2">ATCC 18648</strain>
    </source>
</reference>
<dbReference type="Proteomes" id="UP000240760">
    <property type="component" value="Unassembled WGS sequence"/>
</dbReference>
<dbReference type="EMBL" id="KZ679135">
    <property type="protein sequence ID" value="PTB74681.1"/>
    <property type="molecule type" value="Genomic_DNA"/>
</dbReference>
<accession>A0A2T4BZF2</accession>
<name>A0A2T4BZF2_TRILO</name>
<dbReference type="AlphaFoldDB" id="A0A2T4BZF2"/>
<evidence type="ECO:0000313" key="2">
    <source>
        <dbReference type="Proteomes" id="UP000240760"/>
    </source>
</evidence>
<evidence type="ECO:0000313" key="1">
    <source>
        <dbReference type="EMBL" id="PTB74681.1"/>
    </source>
</evidence>